<evidence type="ECO:0000313" key="2">
    <source>
        <dbReference type="WBParaSite" id="Minc3s00105g04704"/>
    </source>
</evidence>
<protein>
    <submittedName>
        <fullName evidence="2">Candidate secreted effector</fullName>
    </submittedName>
</protein>
<organism evidence="1 2">
    <name type="scientific">Meloidogyne incognita</name>
    <name type="common">Southern root-knot nematode worm</name>
    <name type="synonym">Oxyuris incognita</name>
    <dbReference type="NCBI Taxonomy" id="6306"/>
    <lineage>
        <taxon>Eukaryota</taxon>
        <taxon>Metazoa</taxon>
        <taxon>Ecdysozoa</taxon>
        <taxon>Nematoda</taxon>
        <taxon>Chromadorea</taxon>
        <taxon>Rhabditida</taxon>
        <taxon>Tylenchina</taxon>
        <taxon>Tylenchomorpha</taxon>
        <taxon>Tylenchoidea</taxon>
        <taxon>Meloidogynidae</taxon>
        <taxon>Meloidogyninae</taxon>
        <taxon>Meloidogyne</taxon>
        <taxon>Meloidogyne incognita group</taxon>
    </lineage>
</organism>
<sequence length="150" mass="16588">MLIYILLEGEKGKCLEGREKEIFIYLFGHILQSSQRPIILLFSLLRRPATSSLPTSSLSTNSRPSLGCRGGRLCSSPSSCPSFGPNRCQPSSLCLSCPNRCSSFGLCRSTSLRCAEIVFLNCIGLTLLDDEEEDENTANHSTENKFRKFS</sequence>
<evidence type="ECO:0000313" key="1">
    <source>
        <dbReference type="Proteomes" id="UP000887563"/>
    </source>
</evidence>
<dbReference type="AlphaFoldDB" id="A0A914KT82"/>
<dbReference type="Proteomes" id="UP000887563">
    <property type="component" value="Unplaced"/>
</dbReference>
<keyword evidence="1" id="KW-1185">Reference proteome</keyword>
<reference evidence="2" key="1">
    <citation type="submission" date="2022-11" db="UniProtKB">
        <authorList>
            <consortium name="WormBaseParasite"/>
        </authorList>
    </citation>
    <scope>IDENTIFICATION</scope>
</reference>
<dbReference type="WBParaSite" id="Minc3s00105g04704">
    <property type="protein sequence ID" value="Minc3s00105g04704"/>
    <property type="gene ID" value="Minc3s00105g04704"/>
</dbReference>
<name>A0A914KT82_MELIC</name>
<proteinExistence type="predicted"/>
<accession>A0A914KT82</accession>